<sequence>MAIKDETVARESDAGAGPGFVIEPFTPNCGAVYESRAHVVMGVSPNNSYFNVARLTGLLGWLSATFARVDVVVPDSALVHTYLALGYVPERAAKKARGETAVLRNRVLRAWKAAGGPGPGHAVHLMSTLAASPVYQRLLERVRRVLATDDRLHTACLKMSRQVLAGRLGHAEPTPEQQELATDYLAAELPFFLDAAAIFDVPSSLCFYHRPVLLADLIFSGRTPLRPSPRQGYALIYPTSPPGAAGSGRAAITNGEAR</sequence>
<dbReference type="AlphaFoldDB" id="A0A7K1L9N7"/>
<dbReference type="GO" id="GO:0016755">
    <property type="term" value="F:aminoacyltransferase activity"/>
    <property type="evidence" value="ECO:0007669"/>
    <property type="project" value="InterPro"/>
</dbReference>
<organism evidence="5 6">
    <name type="scientific">Actinomadura litoris</name>
    <dbReference type="NCBI Taxonomy" id="2678616"/>
    <lineage>
        <taxon>Bacteria</taxon>
        <taxon>Bacillati</taxon>
        <taxon>Actinomycetota</taxon>
        <taxon>Actinomycetes</taxon>
        <taxon>Streptosporangiales</taxon>
        <taxon>Thermomonosporaceae</taxon>
        <taxon>Actinomadura</taxon>
    </lineage>
</organism>
<keyword evidence="2" id="KW-0808">Transferase</keyword>
<dbReference type="RefSeq" id="WP_156220320.1">
    <property type="nucleotide sequence ID" value="NZ_WOFH01000013.1"/>
</dbReference>
<dbReference type="InterPro" id="IPR030903">
    <property type="entry name" value="CDPS"/>
</dbReference>
<dbReference type="InterPro" id="IPR038622">
    <property type="entry name" value="CDPS_sf"/>
</dbReference>
<feature type="region of interest" description="Disordered" evidence="4">
    <location>
        <begin position="238"/>
        <end position="258"/>
    </location>
</feature>
<dbReference type="Proteomes" id="UP000432015">
    <property type="component" value="Unassembled WGS sequence"/>
</dbReference>
<protein>
    <recommendedName>
        <fullName evidence="3">Cyclodipeptide synthase</fullName>
    </recommendedName>
</protein>
<dbReference type="Gene3D" id="3.40.50.11710">
    <property type="entry name" value="Cyclodipeptide synthase"/>
    <property type="match status" value="1"/>
</dbReference>
<evidence type="ECO:0000256" key="2">
    <source>
        <dbReference type="ARBA" id="ARBA00022679"/>
    </source>
</evidence>
<dbReference type="Pfam" id="PF16715">
    <property type="entry name" value="CDPS"/>
    <property type="match status" value="1"/>
</dbReference>
<gene>
    <name evidence="5" type="ORF">GNZ18_31735</name>
</gene>
<feature type="compositionally biased region" description="Low complexity" evidence="4">
    <location>
        <begin position="242"/>
        <end position="251"/>
    </location>
</feature>
<dbReference type="NCBIfam" id="TIGR04539">
    <property type="entry name" value="tRNA_cyclodipep"/>
    <property type="match status" value="1"/>
</dbReference>
<evidence type="ECO:0000256" key="1">
    <source>
        <dbReference type="ARBA" id="ARBA00006034"/>
    </source>
</evidence>
<comment type="caution">
    <text evidence="5">The sequence shown here is derived from an EMBL/GenBank/DDBJ whole genome shotgun (WGS) entry which is preliminary data.</text>
</comment>
<comment type="similarity">
    <text evidence="1">Belongs to the CDPS family.</text>
</comment>
<dbReference type="EMBL" id="WOFH01000013">
    <property type="protein sequence ID" value="MUN41140.1"/>
    <property type="molecule type" value="Genomic_DNA"/>
</dbReference>
<evidence type="ECO:0000256" key="4">
    <source>
        <dbReference type="SAM" id="MobiDB-lite"/>
    </source>
</evidence>
<evidence type="ECO:0000256" key="3">
    <source>
        <dbReference type="ARBA" id="ARBA00030771"/>
    </source>
</evidence>
<accession>A0A7K1L9N7</accession>
<name>A0A7K1L9N7_9ACTN</name>
<evidence type="ECO:0000313" key="6">
    <source>
        <dbReference type="Proteomes" id="UP000432015"/>
    </source>
</evidence>
<proteinExistence type="inferred from homology"/>
<evidence type="ECO:0000313" key="5">
    <source>
        <dbReference type="EMBL" id="MUN41140.1"/>
    </source>
</evidence>
<reference evidence="5 6" key="1">
    <citation type="submission" date="2019-11" db="EMBL/GenBank/DDBJ databases">
        <authorList>
            <person name="Cao P."/>
        </authorList>
    </citation>
    <scope>NUCLEOTIDE SEQUENCE [LARGE SCALE GENOMIC DNA]</scope>
    <source>
        <strain evidence="5 6">NEAU-AAG5</strain>
    </source>
</reference>
<keyword evidence="6" id="KW-1185">Reference proteome</keyword>